<reference evidence="4" key="1">
    <citation type="journal article" date="2019" name="Int. J. Syst. Evol. Microbiol.">
        <title>The Global Catalogue of Microorganisms (GCM) 10K type strain sequencing project: providing services to taxonomists for standard genome sequencing and annotation.</title>
        <authorList>
            <consortium name="The Broad Institute Genomics Platform"/>
            <consortium name="The Broad Institute Genome Sequencing Center for Infectious Disease"/>
            <person name="Wu L."/>
            <person name="Ma J."/>
        </authorList>
    </citation>
    <scope>NUCLEOTIDE SEQUENCE [LARGE SCALE GENOMIC DNA]</scope>
    <source>
        <strain evidence="4">NBRC 108725</strain>
    </source>
</reference>
<evidence type="ECO:0000313" key="4">
    <source>
        <dbReference type="Proteomes" id="UP001321498"/>
    </source>
</evidence>
<name>A0ABM8GB78_9MICO</name>
<keyword evidence="4" id="KW-1185">Reference proteome</keyword>
<evidence type="ECO:0000313" key="3">
    <source>
        <dbReference type="EMBL" id="BDZ45474.1"/>
    </source>
</evidence>
<dbReference type="Proteomes" id="UP001321498">
    <property type="component" value="Chromosome"/>
</dbReference>
<gene>
    <name evidence="3" type="ORF">GCM10025866_13830</name>
</gene>
<feature type="compositionally biased region" description="Polar residues" evidence="1">
    <location>
        <begin position="1"/>
        <end position="10"/>
    </location>
</feature>
<dbReference type="RefSeq" id="WP_286278783.1">
    <property type="nucleotide sequence ID" value="NZ_AP027731.1"/>
</dbReference>
<feature type="region of interest" description="Disordered" evidence="1">
    <location>
        <begin position="1"/>
        <end position="28"/>
    </location>
</feature>
<feature type="compositionally biased region" description="Basic and acidic residues" evidence="1">
    <location>
        <begin position="11"/>
        <end position="28"/>
    </location>
</feature>
<dbReference type="InterPro" id="IPR027802">
    <property type="entry name" value="Multi-ubiquitin_dom"/>
</dbReference>
<proteinExistence type="predicted"/>
<evidence type="ECO:0000256" key="1">
    <source>
        <dbReference type="SAM" id="MobiDB-lite"/>
    </source>
</evidence>
<protein>
    <recommendedName>
        <fullName evidence="2">Multi-ubiquitin domain-containing protein</fullName>
    </recommendedName>
</protein>
<dbReference type="Pfam" id="PF14452">
    <property type="entry name" value="Multi_ubiq"/>
    <property type="match status" value="1"/>
</dbReference>
<sequence length="88" mass="9873">MLRTGGTVTSAKERKSIAMPEQEKEHGKATTIYVNTREFEWSEKMISFEQVYGLAFPTEPLNDGDVVRIEFARGRTEAVPGPSSPARR</sequence>
<evidence type="ECO:0000259" key="2">
    <source>
        <dbReference type="Pfam" id="PF14452"/>
    </source>
</evidence>
<organism evidence="3 4">
    <name type="scientific">Naasia aerilata</name>
    <dbReference type="NCBI Taxonomy" id="1162966"/>
    <lineage>
        <taxon>Bacteria</taxon>
        <taxon>Bacillati</taxon>
        <taxon>Actinomycetota</taxon>
        <taxon>Actinomycetes</taxon>
        <taxon>Micrococcales</taxon>
        <taxon>Microbacteriaceae</taxon>
        <taxon>Naasia</taxon>
    </lineage>
</organism>
<accession>A0ABM8GB78</accession>
<feature type="domain" description="Multi-ubiquitin" evidence="2">
    <location>
        <begin position="31"/>
        <end position="69"/>
    </location>
</feature>
<dbReference type="EMBL" id="AP027731">
    <property type="protein sequence ID" value="BDZ45474.1"/>
    <property type="molecule type" value="Genomic_DNA"/>
</dbReference>